<name>A0A1I6BBY1_9PSEU</name>
<gene>
    <name evidence="1" type="ORF">SAMN05421854_12538</name>
</gene>
<protein>
    <submittedName>
        <fullName evidence="1">Uncharacterized protein</fullName>
    </submittedName>
</protein>
<evidence type="ECO:0000313" key="1">
    <source>
        <dbReference type="EMBL" id="SFQ78446.1"/>
    </source>
</evidence>
<dbReference type="Proteomes" id="UP000199137">
    <property type="component" value="Unassembled WGS sequence"/>
</dbReference>
<evidence type="ECO:0000313" key="2">
    <source>
        <dbReference type="Proteomes" id="UP000199137"/>
    </source>
</evidence>
<proteinExistence type="predicted"/>
<dbReference type="STRING" id="112413.SAMN05421854_12538"/>
<organism evidence="1 2">
    <name type="scientific">Amycolatopsis rubida</name>
    <dbReference type="NCBI Taxonomy" id="112413"/>
    <lineage>
        <taxon>Bacteria</taxon>
        <taxon>Bacillati</taxon>
        <taxon>Actinomycetota</taxon>
        <taxon>Actinomycetes</taxon>
        <taxon>Pseudonocardiales</taxon>
        <taxon>Pseudonocardiaceae</taxon>
        <taxon>Amycolatopsis</taxon>
    </lineage>
</organism>
<sequence>MRRVLTAGGQKAGLTAKIGTVNGTEVKYDVQVDQKPMK</sequence>
<accession>A0A1I6BBY1</accession>
<dbReference type="AlphaFoldDB" id="A0A1I6BBY1"/>
<reference evidence="1 2" key="1">
    <citation type="submission" date="2016-10" db="EMBL/GenBank/DDBJ databases">
        <authorList>
            <person name="de Groot N.N."/>
        </authorList>
    </citation>
    <scope>NUCLEOTIDE SEQUENCE [LARGE SCALE GENOMIC DNA]</scope>
    <source>
        <strain evidence="1 2">DSM 44637</strain>
    </source>
</reference>
<dbReference type="EMBL" id="FOWC01000025">
    <property type="protein sequence ID" value="SFQ78446.1"/>
    <property type="molecule type" value="Genomic_DNA"/>
</dbReference>